<dbReference type="InterPro" id="IPR007168">
    <property type="entry name" value="Phageshock_PspC_N"/>
</dbReference>
<protein>
    <submittedName>
        <fullName evidence="9">PspC domain-containing protein</fullName>
    </submittedName>
</protein>
<evidence type="ECO:0000256" key="4">
    <source>
        <dbReference type="ARBA" id="ARBA00022989"/>
    </source>
</evidence>
<dbReference type="Pfam" id="PF04024">
    <property type="entry name" value="PspC"/>
    <property type="match status" value="1"/>
</dbReference>
<keyword evidence="5 7" id="KW-0472">Membrane</keyword>
<dbReference type="PANTHER" id="PTHR33885:SF3">
    <property type="entry name" value="PHAGE SHOCK PROTEIN C"/>
    <property type="match status" value="1"/>
</dbReference>
<evidence type="ECO:0000256" key="7">
    <source>
        <dbReference type="SAM" id="Phobius"/>
    </source>
</evidence>
<proteinExistence type="predicted"/>
<evidence type="ECO:0000313" key="10">
    <source>
        <dbReference type="Proteomes" id="UP000736583"/>
    </source>
</evidence>
<dbReference type="EMBL" id="JAHLQL010000005">
    <property type="protein sequence ID" value="MBU5592882.1"/>
    <property type="molecule type" value="Genomic_DNA"/>
</dbReference>
<evidence type="ECO:0000256" key="5">
    <source>
        <dbReference type="ARBA" id="ARBA00023136"/>
    </source>
</evidence>
<keyword evidence="10" id="KW-1185">Reference proteome</keyword>
<dbReference type="PANTHER" id="PTHR33885">
    <property type="entry name" value="PHAGE SHOCK PROTEIN C"/>
    <property type="match status" value="1"/>
</dbReference>
<dbReference type="InterPro" id="IPR052027">
    <property type="entry name" value="PspC"/>
</dbReference>
<dbReference type="RefSeq" id="WP_081923177.1">
    <property type="nucleotide sequence ID" value="NZ_JAHLQL010000005.1"/>
</dbReference>
<accession>A0ABS6F5U7</accession>
<gene>
    <name evidence="9" type="ORF">KQI89_14100</name>
</gene>
<keyword evidence="3 7" id="KW-0812">Transmembrane</keyword>
<feature type="compositionally biased region" description="Low complexity" evidence="6">
    <location>
        <begin position="89"/>
        <end position="99"/>
    </location>
</feature>
<evidence type="ECO:0000256" key="6">
    <source>
        <dbReference type="SAM" id="MobiDB-lite"/>
    </source>
</evidence>
<evidence type="ECO:0000256" key="3">
    <source>
        <dbReference type="ARBA" id="ARBA00022692"/>
    </source>
</evidence>
<feature type="domain" description="Phage shock protein PspC N-terminal" evidence="8">
    <location>
        <begin position="5"/>
        <end position="61"/>
    </location>
</feature>
<keyword evidence="2" id="KW-1003">Cell membrane</keyword>
<sequence>MSNNKRLYKIKEQSMISGVCAGTAEYLSIDVSIVRLVWLALGFFWFTGVILYIAAAAILPDKKDLVNRDPNFNKPFEDVDYYETKSENKGNNNNNDMNS</sequence>
<comment type="caution">
    <text evidence="9">The sequence shown here is derived from an EMBL/GenBank/DDBJ whole genome shotgun (WGS) entry which is preliminary data.</text>
</comment>
<evidence type="ECO:0000259" key="8">
    <source>
        <dbReference type="Pfam" id="PF04024"/>
    </source>
</evidence>
<name>A0ABS6F5U7_9CLOT</name>
<evidence type="ECO:0000313" key="9">
    <source>
        <dbReference type="EMBL" id="MBU5592882.1"/>
    </source>
</evidence>
<feature type="region of interest" description="Disordered" evidence="6">
    <location>
        <begin position="65"/>
        <end position="99"/>
    </location>
</feature>
<feature type="transmembrane region" description="Helical" evidence="7">
    <location>
        <begin position="36"/>
        <end position="59"/>
    </location>
</feature>
<reference evidence="9 10" key="1">
    <citation type="submission" date="2021-06" db="EMBL/GenBank/DDBJ databases">
        <authorList>
            <person name="Sun Q."/>
            <person name="Li D."/>
        </authorList>
    </citation>
    <scope>NUCLEOTIDE SEQUENCE [LARGE SCALE GENOMIC DNA]</scope>
    <source>
        <strain evidence="9 10">MSJ-4</strain>
    </source>
</reference>
<evidence type="ECO:0000256" key="1">
    <source>
        <dbReference type="ARBA" id="ARBA00004162"/>
    </source>
</evidence>
<keyword evidence="4 7" id="KW-1133">Transmembrane helix</keyword>
<dbReference type="Proteomes" id="UP000736583">
    <property type="component" value="Unassembled WGS sequence"/>
</dbReference>
<comment type="subcellular location">
    <subcellularLocation>
        <location evidence="1">Cell membrane</location>
        <topology evidence="1">Single-pass membrane protein</topology>
    </subcellularLocation>
</comment>
<evidence type="ECO:0000256" key="2">
    <source>
        <dbReference type="ARBA" id="ARBA00022475"/>
    </source>
</evidence>
<organism evidence="9 10">
    <name type="scientific">Clostridium simiarum</name>
    <dbReference type="NCBI Taxonomy" id="2841506"/>
    <lineage>
        <taxon>Bacteria</taxon>
        <taxon>Bacillati</taxon>
        <taxon>Bacillota</taxon>
        <taxon>Clostridia</taxon>
        <taxon>Eubacteriales</taxon>
        <taxon>Clostridiaceae</taxon>
        <taxon>Clostridium</taxon>
    </lineage>
</organism>